<evidence type="ECO:0000313" key="2">
    <source>
        <dbReference type="Proteomes" id="UP000295627"/>
    </source>
</evidence>
<sequence length="96" mass="10061">MSPEEMGRLAADVRAAVTSGQLVSVFGPKYIKAHAALVDAGMPETASVLSPLILRLVTMADFDAAVRRDGAGDMPIFEAALRRSFTGAVGLPERAC</sequence>
<evidence type="ECO:0000313" key="1">
    <source>
        <dbReference type="EMBL" id="TDH23872.1"/>
    </source>
</evidence>
<dbReference type="AlphaFoldDB" id="A0A4R5PEU3"/>
<name>A0A4R5PEU3_9MYCO</name>
<dbReference type="EMBL" id="RXLR01000010">
    <property type="protein sequence ID" value="TDH23872.1"/>
    <property type="molecule type" value="Genomic_DNA"/>
</dbReference>
<accession>A0A4R5PEU3</accession>
<gene>
    <name evidence="1" type="ORF">EJ571_06440</name>
</gene>
<dbReference type="Proteomes" id="UP000295627">
    <property type="component" value="Unassembled WGS sequence"/>
</dbReference>
<proteinExistence type="predicted"/>
<dbReference type="RefSeq" id="WP_133052522.1">
    <property type="nucleotide sequence ID" value="NZ_MAFQ01000008.1"/>
</dbReference>
<reference evidence="1 2" key="1">
    <citation type="journal article" date="2019" name="Sci. Rep.">
        <title>Extended insight into the Mycobacterium chelonae-abscessus complex through whole genome sequencing of Mycobacterium salmoniphilum outbreak and Mycobacterium salmoniphilum-like strains.</title>
        <authorList>
            <person name="Behra P.R.K."/>
            <person name="Das S."/>
            <person name="Pettersson B.M.F."/>
            <person name="Shirreff L."/>
            <person name="DuCote T."/>
            <person name="Jacobsson K.G."/>
            <person name="Ennis D.G."/>
            <person name="Kirsebom L.A."/>
        </authorList>
    </citation>
    <scope>NUCLEOTIDE SEQUENCE [LARGE SCALE GENOMIC DNA]</scope>
    <source>
        <strain evidence="1 2">DSM 45524</strain>
    </source>
</reference>
<comment type="caution">
    <text evidence="1">The sequence shown here is derived from an EMBL/GenBank/DDBJ whole genome shotgun (WGS) entry which is preliminary data.</text>
</comment>
<protein>
    <submittedName>
        <fullName evidence="1">Uncharacterized protein</fullName>
    </submittedName>
</protein>
<organism evidence="1 2">
    <name type="scientific">Mycobacteroides franklinii</name>
    <dbReference type="NCBI Taxonomy" id="948102"/>
    <lineage>
        <taxon>Bacteria</taxon>
        <taxon>Bacillati</taxon>
        <taxon>Actinomycetota</taxon>
        <taxon>Actinomycetes</taxon>
        <taxon>Mycobacteriales</taxon>
        <taxon>Mycobacteriaceae</taxon>
        <taxon>Mycobacteroides</taxon>
    </lineage>
</organism>